<gene>
    <name evidence="1" type="ORF">PENSUB_10061</name>
</gene>
<protein>
    <recommendedName>
        <fullName evidence="3">Protein kinase domain-containing protein</fullName>
    </recommendedName>
</protein>
<dbReference type="EMBL" id="MNBE01000695">
    <property type="protein sequence ID" value="OKO97267.1"/>
    <property type="molecule type" value="Genomic_DNA"/>
</dbReference>
<evidence type="ECO:0000313" key="2">
    <source>
        <dbReference type="Proteomes" id="UP000186955"/>
    </source>
</evidence>
<dbReference type="PANTHER" id="PTHR37542:SF3">
    <property type="entry name" value="PRION-INHIBITION AND PROPAGATION HELO DOMAIN-CONTAINING PROTEIN"/>
    <property type="match status" value="1"/>
</dbReference>
<name>A0A1Q5TAK2_9EURO</name>
<proteinExistence type="predicted"/>
<accession>A0A1Q5TAK2</accession>
<dbReference type="STRING" id="1316194.A0A1Q5TAK2"/>
<dbReference type="OrthoDB" id="1911848at2759"/>
<keyword evidence="2" id="KW-1185">Reference proteome</keyword>
<evidence type="ECO:0008006" key="3">
    <source>
        <dbReference type="Google" id="ProtNLM"/>
    </source>
</evidence>
<evidence type="ECO:0000313" key="1">
    <source>
        <dbReference type="EMBL" id="OKO97267.1"/>
    </source>
</evidence>
<reference evidence="1 2" key="1">
    <citation type="submission" date="2016-10" db="EMBL/GenBank/DDBJ databases">
        <title>Genome sequence of the ascomycete fungus Penicillium subrubescens.</title>
        <authorList>
            <person name="De Vries R.P."/>
            <person name="Peng M."/>
            <person name="Dilokpimol A."/>
            <person name="Hilden K."/>
            <person name="Makela M.R."/>
            <person name="Grigoriev I."/>
            <person name="Riley R."/>
            <person name="Granchi Z."/>
        </authorList>
    </citation>
    <scope>NUCLEOTIDE SEQUENCE [LARGE SCALE GENOMIC DNA]</scope>
    <source>
        <strain evidence="1 2">CBS 132785</strain>
    </source>
</reference>
<comment type="caution">
    <text evidence="1">The sequence shown here is derived from an EMBL/GenBank/DDBJ whole genome shotgun (WGS) entry which is preliminary data.</text>
</comment>
<sequence>MSETSGAPSFRNAEISKDRFQLGIAPRRTSSIVPWPISLVTYRAENDDSLPMLVEWRNPDRQFFGSTISIPELRLRRDHVVAVLQATSNLPRVAMPTCRVLDCIGWFTSTGQENGEKLELVGFASRPSSWADPRRPHVSLKRLLDQSIENGGKDTPSLRKQFKLAAALAQAIYQLQCSNWLHRALSSEQLLFFYDLESLDLRLGAPFLASLLYSRPDDQRVDDKVFVTVSEGKIVGRGPSDSYIHPGLMMSPRRYRRSCGVYSLGVLLEIALWEPAAEYCNSSDGHYRQRIHEAEVFASRVFEAAKDKLAAEVGEFYQSAVIAWLKGLRSQSNSRTRNVENNEDAYDGKYRGEDPEYGLESDLLWKVVRQLEKLRV</sequence>
<dbReference type="AlphaFoldDB" id="A0A1Q5TAK2"/>
<organism evidence="1 2">
    <name type="scientific">Penicillium subrubescens</name>
    <dbReference type="NCBI Taxonomy" id="1316194"/>
    <lineage>
        <taxon>Eukaryota</taxon>
        <taxon>Fungi</taxon>
        <taxon>Dikarya</taxon>
        <taxon>Ascomycota</taxon>
        <taxon>Pezizomycotina</taxon>
        <taxon>Eurotiomycetes</taxon>
        <taxon>Eurotiomycetidae</taxon>
        <taxon>Eurotiales</taxon>
        <taxon>Aspergillaceae</taxon>
        <taxon>Penicillium</taxon>
    </lineage>
</organism>
<dbReference type="Proteomes" id="UP000186955">
    <property type="component" value="Unassembled WGS sequence"/>
</dbReference>
<dbReference type="PANTHER" id="PTHR37542">
    <property type="entry name" value="HELO DOMAIN-CONTAINING PROTEIN-RELATED"/>
    <property type="match status" value="1"/>
</dbReference>
<dbReference type="Gene3D" id="1.10.510.10">
    <property type="entry name" value="Transferase(Phosphotransferase) domain 1"/>
    <property type="match status" value="1"/>
</dbReference>